<dbReference type="EMBL" id="UINC01055215">
    <property type="protein sequence ID" value="SVB73832.1"/>
    <property type="molecule type" value="Genomic_DNA"/>
</dbReference>
<organism evidence="1">
    <name type="scientific">marine metagenome</name>
    <dbReference type="NCBI Taxonomy" id="408172"/>
    <lineage>
        <taxon>unclassified sequences</taxon>
        <taxon>metagenomes</taxon>
        <taxon>ecological metagenomes</taxon>
    </lineage>
</organism>
<accession>A0A382GG53</accession>
<reference evidence="1" key="1">
    <citation type="submission" date="2018-05" db="EMBL/GenBank/DDBJ databases">
        <authorList>
            <person name="Lanie J.A."/>
            <person name="Ng W.-L."/>
            <person name="Kazmierczak K.M."/>
            <person name="Andrzejewski T.M."/>
            <person name="Davidsen T.M."/>
            <person name="Wayne K.J."/>
            <person name="Tettelin H."/>
            <person name="Glass J.I."/>
            <person name="Rusch D."/>
            <person name="Podicherti R."/>
            <person name="Tsui H.-C.T."/>
            <person name="Winkler M.E."/>
        </authorList>
    </citation>
    <scope>NUCLEOTIDE SEQUENCE</scope>
</reference>
<evidence type="ECO:0000313" key="1">
    <source>
        <dbReference type="EMBL" id="SVB73832.1"/>
    </source>
</evidence>
<sequence>MTVMLAQHLHECQVILTGVFKITIELC</sequence>
<dbReference type="AlphaFoldDB" id="A0A382GG53"/>
<proteinExistence type="predicted"/>
<protein>
    <submittedName>
        <fullName evidence="1">Uncharacterized protein</fullName>
    </submittedName>
</protein>
<name>A0A382GG53_9ZZZZ</name>
<gene>
    <name evidence="1" type="ORF">METZ01_LOCUS226686</name>
</gene>
<feature type="non-terminal residue" evidence="1">
    <location>
        <position position="27"/>
    </location>
</feature>